<dbReference type="Pfam" id="PF13384">
    <property type="entry name" value="HTH_23"/>
    <property type="match status" value="1"/>
</dbReference>
<accession>A0A2N3YLE0</accession>
<feature type="coiled-coil region" evidence="1">
    <location>
        <begin position="17"/>
        <end position="47"/>
    </location>
</feature>
<dbReference type="OrthoDB" id="5932488at2"/>
<keyword evidence="1" id="KW-0175">Coiled coil</keyword>
<keyword evidence="3" id="KW-1185">Reference proteome</keyword>
<reference evidence="2 3" key="1">
    <citation type="submission" date="2017-12" db="EMBL/GenBank/DDBJ databases">
        <title>Sequencing the genomes of 1000 Actinobacteria strains.</title>
        <authorList>
            <person name="Klenk H.-P."/>
        </authorList>
    </citation>
    <scope>NUCLEOTIDE SEQUENCE [LARGE SCALE GENOMIC DNA]</scope>
    <source>
        <strain evidence="2 3">DSM 12806</strain>
    </source>
</reference>
<dbReference type="GO" id="GO:0003677">
    <property type="term" value="F:DNA binding"/>
    <property type="evidence" value="ECO:0007669"/>
    <property type="project" value="UniProtKB-KW"/>
</dbReference>
<dbReference type="Proteomes" id="UP000233781">
    <property type="component" value="Unassembled WGS sequence"/>
</dbReference>
<proteinExistence type="predicted"/>
<dbReference type="RefSeq" id="WP_101396057.1">
    <property type="nucleotide sequence ID" value="NZ_PJNE01000001.1"/>
</dbReference>
<comment type="caution">
    <text evidence="2">The sequence shown here is derived from an EMBL/GenBank/DDBJ whole genome shotgun (WGS) entry which is preliminary data.</text>
</comment>
<dbReference type="InterPro" id="IPR036388">
    <property type="entry name" value="WH-like_DNA-bd_sf"/>
</dbReference>
<organism evidence="2 3">
    <name type="scientific">Phycicoccus duodecadis</name>
    <dbReference type="NCBI Taxonomy" id="173053"/>
    <lineage>
        <taxon>Bacteria</taxon>
        <taxon>Bacillati</taxon>
        <taxon>Actinomycetota</taxon>
        <taxon>Actinomycetes</taxon>
        <taxon>Micrococcales</taxon>
        <taxon>Intrasporangiaceae</taxon>
        <taxon>Phycicoccus</taxon>
    </lineage>
</organism>
<dbReference type="InterPro" id="IPR016032">
    <property type="entry name" value="Sig_transdc_resp-reg_C-effctor"/>
</dbReference>
<name>A0A2N3YLE0_9MICO</name>
<evidence type="ECO:0000313" key="3">
    <source>
        <dbReference type="Proteomes" id="UP000233781"/>
    </source>
</evidence>
<evidence type="ECO:0000256" key="1">
    <source>
        <dbReference type="SAM" id="Coils"/>
    </source>
</evidence>
<sequence length="260" mass="28727">MPPRTVETDDGAFLALEEHLRHEQARLEERRRELERTRELIARVTSRSLGAQDAAADVVPQVVAPSVVNQLLTESTGMVRNYVLTVDAGPALDEATVSANRARIERGDEQRAVYPADVLTTARGLQWLNIWSEVGEDQRILPSTSTEFAVFGDSAVVALAGWDDLESGYVVLRDPLVVHLYTAYFDLAWKHGVPAPTGERSGSGDPRLVELLELGLKDEAIARHLGVSLRTVRRRVARLMAVNGVDTRFQLGWVLASRRG</sequence>
<dbReference type="Gene3D" id="1.10.10.10">
    <property type="entry name" value="Winged helix-like DNA-binding domain superfamily/Winged helix DNA-binding domain"/>
    <property type="match status" value="1"/>
</dbReference>
<protein>
    <submittedName>
        <fullName evidence="2">Homeodomain-like domain-containing protein</fullName>
    </submittedName>
</protein>
<gene>
    <name evidence="2" type="ORF">ATL31_2515</name>
</gene>
<dbReference type="AlphaFoldDB" id="A0A2N3YLE0"/>
<evidence type="ECO:0000313" key="2">
    <source>
        <dbReference type="EMBL" id="PKW27664.1"/>
    </source>
</evidence>
<keyword evidence="2" id="KW-0238">DNA-binding</keyword>
<dbReference type="SUPFAM" id="SSF46894">
    <property type="entry name" value="C-terminal effector domain of the bipartite response regulators"/>
    <property type="match status" value="1"/>
</dbReference>
<keyword evidence="2" id="KW-0371">Homeobox</keyword>
<dbReference type="EMBL" id="PJNE01000001">
    <property type="protein sequence ID" value="PKW27664.1"/>
    <property type="molecule type" value="Genomic_DNA"/>
</dbReference>
<dbReference type="GO" id="GO:0006355">
    <property type="term" value="P:regulation of DNA-templated transcription"/>
    <property type="evidence" value="ECO:0007669"/>
    <property type="project" value="InterPro"/>
</dbReference>